<reference evidence="2 3" key="1">
    <citation type="submission" date="2015-07" db="EMBL/GenBank/DDBJ databases">
        <title>The genome of Pseudoloma neurophilia, a relevant intracellular parasite of the zebrafish.</title>
        <authorList>
            <person name="Ndikumana S."/>
            <person name="Pelin A."/>
            <person name="Sanders J."/>
            <person name="Corradi N."/>
        </authorList>
    </citation>
    <scope>NUCLEOTIDE SEQUENCE [LARGE SCALE GENOMIC DNA]</scope>
    <source>
        <strain evidence="2 3">MK1</strain>
    </source>
</reference>
<dbReference type="GO" id="GO:0005634">
    <property type="term" value="C:nucleus"/>
    <property type="evidence" value="ECO:0007669"/>
    <property type="project" value="UniProtKB-ARBA"/>
</dbReference>
<evidence type="ECO:0000313" key="2">
    <source>
        <dbReference type="EMBL" id="KRH92967.1"/>
    </source>
</evidence>
<keyword evidence="3" id="KW-1185">Reference proteome</keyword>
<dbReference type="EMBL" id="LGUB01000558">
    <property type="protein sequence ID" value="KRH92967.1"/>
    <property type="molecule type" value="Genomic_DNA"/>
</dbReference>
<feature type="domain" description="Integrase catalytic" evidence="1">
    <location>
        <begin position="12"/>
        <end position="160"/>
    </location>
</feature>
<sequence>DSKDWKGGAHILTEAPGERIGVDFMKVGNRWILIAIDYFTRLVFAEVSKNRTTEFILQFLDKLHKSFKFTGIVTENAQEFRSKNLELWCIEKSIKQSFSVPYVHQTNGRVERANRTIRDGIKKSDQKNLKDKLKQVVGQYKDSFHREIGMSPYDALKVECHDQVKCNARKYAVEFTHDANERFEIGEHVLVRNENKIDKMDKEFIGKAIVIDIIGYNEYLIKDGNSIEFVKHPIQLKKCKGVLLINLICVRMTHDQYLIN</sequence>
<name>A0A0R0M1S1_9MICR</name>
<dbReference type="PROSITE" id="PS50994">
    <property type="entry name" value="INTEGRASE"/>
    <property type="match status" value="1"/>
</dbReference>
<dbReference type="Gene3D" id="3.30.420.10">
    <property type="entry name" value="Ribonuclease H-like superfamily/Ribonuclease H"/>
    <property type="match status" value="1"/>
</dbReference>
<dbReference type="InterPro" id="IPR001584">
    <property type="entry name" value="Integrase_cat-core"/>
</dbReference>
<organism evidence="2 3">
    <name type="scientific">Pseudoloma neurophilia</name>
    <dbReference type="NCBI Taxonomy" id="146866"/>
    <lineage>
        <taxon>Eukaryota</taxon>
        <taxon>Fungi</taxon>
        <taxon>Fungi incertae sedis</taxon>
        <taxon>Microsporidia</taxon>
        <taxon>Pseudoloma</taxon>
    </lineage>
</organism>
<dbReference type="Pfam" id="PF00665">
    <property type="entry name" value="rve"/>
    <property type="match status" value="1"/>
</dbReference>
<dbReference type="PANTHER" id="PTHR37984">
    <property type="entry name" value="PROTEIN CBG26694"/>
    <property type="match status" value="1"/>
</dbReference>
<dbReference type="GO" id="GO:0015074">
    <property type="term" value="P:DNA integration"/>
    <property type="evidence" value="ECO:0007669"/>
    <property type="project" value="InterPro"/>
</dbReference>
<dbReference type="GO" id="GO:0003676">
    <property type="term" value="F:nucleic acid binding"/>
    <property type="evidence" value="ECO:0007669"/>
    <property type="project" value="InterPro"/>
</dbReference>
<dbReference type="OrthoDB" id="10068564at2759"/>
<dbReference type="InterPro" id="IPR036397">
    <property type="entry name" value="RNaseH_sf"/>
</dbReference>
<dbReference type="AlphaFoldDB" id="A0A0R0M1S1"/>
<dbReference type="Proteomes" id="UP000051530">
    <property type="component" value="Unassembled WGS sequence"/>
</dbReference>
<comment type="caution">
    <text evidence="2">The sequence shown here is derived from an EMBL/GenBank/DDBJ whole genome shotgun (WGS) entry which is preliminary data.</text>
</comment>
<feature type="non-terminal residue" evidence="2">
    <location>
        <position position="1"/>
    </location>
</feature>
<proteinExistence type="predicted"/>
<protein>
    <submittedName>
        <fullName evidence="2">Putative LTR retrotransposon</fullName>
    </submittedName>
</protein>
<accession>A0A0R0M1S1</accession>
<gene>
    <name evidence="2" type="ORF">M153_19070001</name>
</gene>
<evidence type="ECO:0000313" key="3">
    <source>
        <dbReference type="Proteomes" id="UP000051530"/>
    </source>
</evidence>
<evidence type="ECO:0000259" key="1">
    <source>
        <dbReference type="PROSITE" id="PS50994"/>
    </source>
</evidence>
<dbReference type="InterPro" id="IPR012337">
    <property type="entry name" value="RNaseH-like_sf"/>
</dbReference>
<dbReference type="PANTHER" id="PTHR37984:SF5">
    <property type="entry name" value="PROTEIN NYNRIN-LIKE"/>
    <property type="match status" value="1"/>
</dbReference>
<dbReference type="InterPro" id="IPR050951">
    <property type="entry name" value="Retrovirus_Pol_polyprotein"/>
</dbReference>
<dbReference type="VEuPathDB" id="MicrosporidiaDB:M153_19070001"/>
<dbReference type="SUPFAM" id="SSF53098">
    <property type="entry name" value="Ribonuclease H-like"/>
    <property type="match status" value="1"/>
</dbReference>